<evidence type="ECO:0000256" key="2">
    <source>
        <dbReference type="ARBA" id="ARBA00022448"/>
    </source>
</evidence>
<evidence type="ECO:0000313" key="10">
    <source>
        <dbReference type="EMBL" id="TRW97946.1"/>
    </source>
</evidence>
<keyword evidence="8" id="KW-1003">Cell membrane</keyword>
<evidence type="ECO:0000256" key="1">
    <source>
        <dbReference type="ARBA" id="ARBA00004141"/>
    </source>
</evidence>
<comment type="function">
    <text evidence="8">Part of the MsrPQ system that repairs oxidized periplasmic proteins containing methionine sulfoxide residues (Met-O), using respiratory chain electrons. Thus protects these proteins from oxidative-stress damage caused by reactive species of oxygen and chlorine generated by the host defense mechanisms. MsrPQ is essential for the maintenance of envelope integrity under bleach stress, rescuing a wide series of structurally unrelated periplasmic proteins from methionine oxidation. MsrQ provides electrons for reduction to the reductase catalytic subunit MsrP, using the quinone pool of the respiratory chain.</text>
</comment>
<dbReference type="PANTHER" id="PTHR36964">
    <property type="entry name" value="PROTEIN-METHIONINE-SULFOXIDE REDUCTASE HEME-BINDING SUBUNIT MSRQ"/>
    <property type="match status" value="1"/>
</dbReference>
<gene>
    <name evidence="8" type="primary">msrQ</name>
    <name evidence="10" type="ORF">EKO24_007560</name>
</gene>
<evidence type="ECO:0000256" key="5">
    <source>
        <dbReference type="ARBA" id="ARBA00022989"/>
    </source>
</evidence>
<comment type="caution">
    <text evidence="10">The sequence shown here is derived from an EMBL/GenBank/DDBJ whole genome shotgun (WGS) entry which is preliminary data.</text>
</comment>
<sequence>MIFKIDNLRTKCIVGGLIPLLWLSIDIAFDNLGANPIYALHVRLGDWSLRFLCLTLAITPIQTMTNWRGMADYRQLFGMYAFFYATLHVLAYLVIDHALVWHMIGIDIIESPYIWFGVLAYIIVFLLALTSSKWAKKRMGKSWKKLHRFIYLAAIAAVIHYFWQLKGNLAEPLFYAIMVFLLLVFRILVWVKNRQLNKAMAPTARRVLTLAEEQSEIPETIHKQH</sequence>
<name>A0ABY3CC30_9GAMM</name>
<keyword evidence="8" id="KW-0288">FMN</keyword>
<proteinExistence type="inferred from homology"/>
<organism evidence="10 11">
    <name type="scientific">Candidatus Methylobacter oryzae</name>
    <dbReference type="NCBI Taxonomy" id="2497749"/>
    <lineage>
        <taxon>Bacteria</taxon>
        <taxon>Pseudomonadati</taxon>
        <taxon>Pseudomonadota</taxon>
        <taxon>Gammaproteobacteria</taxon>
        <taxon>Methylococcales</taxon>
        <taxon>Methylococcaceae</taxon>
        <taxon>Methylobacter</taxon>
    </lineage>
</organism>
<keyword evidence="5 8" id="KW-1133">Transmembrane helix</keyword>
<keyword evidence="11" id="KW-1185">Reference proteome</keyword>
<protein>
    <recommendedName>
        <fullName evidence="8">Protein-methionine-sulfoxide reductase heme-binding subunit MsrQ</fullName>
    </recommendedName>
    <alternativeName>
        <fullName evidence="8">Flavocytochrome MsrQ</fullName>
    </alternativeName>
</protein>
<dbReference type="PANTHER" id="PTHR36964:SF1">
    <property type="entry name" value="PROTEIN-METHIONINE-SULFOXIDE REDUCTASE HEME-BINDING SUBUNIT MSRQ"/>
    <property type="match status" value="1"/>
</dbReference>
<dbReference type="HAMAP" id="MF_01207">
    <property type="entry name" value="MsrQ"/>
    <property type="match status" value="1"/>
</dbReference>
<evidence type="ECO:0000256" key="4">
    <source>
        <dbReference type="ARBA" id="ARBA00022692"/>
    </source>
</evidence>
<feature type="transmembrane region" description="Helical" evidence="8">
    <location>
        <begin position="112"/>
        <end position="129"/>
    </location>
</feature>
<dbReference type="RefSeq" id="WP_127030433.1">
    <property type="nucleotide sequence ID" value="NZ_RYFG02000072.1"/>
</dbReference>
<dbReference type="Pfam" id="PF01794">
    <property type="entry name" value="Ferric_reduct"/>
    <property type="match status" value="1"/>
</dbReference>
<keyword evidence="8" id="KW-0479">Metal-binding</keyword>
<keyword evidence="8" id="KW-0285">Flavoprotein</keyword>
<dbReference type="InterPro" id="IPR022837">
    <property type="entry name" value="MsrQ-like"/>
</dbReference>
<evidence type="ECO:0000313" key="11">
    <source>
        <dbReference type="Proteomes" id="UP000733744"/>
    </source>
</evidence>
<keyword evidence="6 8" id="KW-0408">Iron</keyword>
<accession>A0ABY3CC30</accession>
<dbReference type="Proteomes" id="UP000733744">
    <property type="component" value="Unassembled WGS sequence"/>
</dbReference>
<evidence type="ECO:0000256" key="6">
    <source>
        <dbReference type="ARBA" id="ARBA00023004"/>
    </source>
</evidence>
<comment type="subcellular location">
    <subcellularLocation>
        <location evidence="8">Cell membrane</location>
        <topology evidence="8">Multi-pass membrane protein</topology>
    </subcellularLocation>
    <subcellularLocation>
        <location evidence="1">Membrane</location>
        <topology evidence="1">Multi-pass membrane protein</topology>
    </subcellularLocation>
</comment>
<feature type="transmembrane region" description="Helical" evidence="8">
    <location>
        <begin position="79"/>
        <end position="100"/>
    </location>
</feature>
<dbReference type="EMBL" id="RYFG02000072">
    <property type="protein sequence ID" value="TRW97946.1"/>
    <property type="molecule type" value="Genomic_DNA"/>
</dbReference>
<keyword evidence="8" id="KW-0249">Electron transport</keyword>
<reference evidence="10 11" key="1">
    <citation type="journal article" date="2019" name="Antonie Van Leeuwenhoek">
        <title>Description of 'Ca. Methylobacter oryzae' KRF1, a novel species from the environmentally important Methylobacter clade 2.</title>
        <authorList>
            <person name="Khatri K."/>
            <person name="Mohite J.A."/>
            <person name="Pandit P.S."/>
            <person name="Bahulikar R."/>
            <person name="Rahalkar M.C."/>
        </authorList>
    </citation>
    <scope>NUCLEOTIDE SEQUENCE [LARGE SCALE GENOMIC DNA]</scope>
    <source>
        <strain evidence="10 11">KRF1</strain>
    </source>
</reference>
<keyword evidence="3 8" id="KW-0349">Heme</keyword>
<feature type="transmembrane region" description="Helical" evidence="8">
    <location>
        <begin position="12"/>
        <end position="29"/>
    </location>
</feature>
<comment type="cofactor">
    <cofactor evidence="8">
        <name>FMN</name>
        <dbReference type="ChEBI" id="CHEBI:58210"/>
    </cofactor>
    <text evidence="8">Binds 1 FMN per subunit.</text>
</comment>
<dbReference type="InterPro" id="IPR013130">
    <property type="entry name" value="Fe3_Rdtase_TM_dom"/>
</dbReference>
<evidence type="ECO:0000256" key="7">
    <source>
        <dbReference type="ARBA" id="ARBA00023136"/>
    </source>
</evidence>
<comment type="subunit">
    <text evidence="8">Heterodimer of a catalytic subunit (MsrP) and a heme-binding subunit (MsrQ).</text>
</comment>
<evidence type="ECO:0000256" key="3">
    <source>
        <dbReference type="ARBA" id="ARBA00022617"/>
    </source>
</evidence>
<feature type="transmembrane region" description="Helical" evidence="8">
    <location>
        <begin position="49"/>
        <end position="67"/>
    </location>
</feature>
<keyword evidence="2 8" id="KW-0813">Transport</keyword>
<keyword evidence="4 8" id="KW-0812">Transmembrane</keyword>
<comment type="similarity">
    <text evidence="8">Belongs to the MsrQ family.</text>
</comment>
<evidence type="ECO:0000256" key="8">
    <source>
        <dbReference type="HAMAP-Rule" id="MF_01207"/>
    </source>
</evidence>
<evidence type="ECO:0000259" key="9">
    <source>
        <dbReference type="Pfam" id="PF01794"/>
    </source>
</evidence>
<keyword evidence="7 8" id="KW-0472">Membrane</keyword>
<comment type="cofactor">
    <cofactor evidence="8">
        <name>heme b</name>
        <dbReference type="ChEBI" id="CHEBI:60344"/>
    </cofactor>
    <text evidence="8">Binds 1 heme b (iron(II)-protoporphyrin IX) group per subunit.</text>
</comment>
<feature type="transmembrane region" description="Helical" evidence="8">
    <location>
        <begin position="149"/>
        <end position="166"/>
    </location>
</feature>
<feature type="domain" description="Ferric oxidoreductase" evidence="9">
    <location>
        <begin position="45"/>
        <end position="158"/>
    </location>
</feature>
<feature type="transmembrane region" description="Helical" evidence="8">
    <location>
        <begin position="172"/>
        <end position="191"/>
    </location>
</feature>